<accession>A0A381Y8B3</accession>
<evidence type="ECO:0000313" key="3">
    <source>
        <dbReference type="EMBL" id="SVA72871.1"/>
    </source>
</evidence>
<reference evidence="3" key="1">
    <citation type="submission" date="2018-05" db="EMBL/GenBank/DDBJ databases">
        <authorList>
            <person name="Lanie J.A."/>
            <person name="Ng W.-L."/>
            <person name="Kazmierczak K.M."/>
            <person name="Andrzejewski T.M."/>
            <person name="Davidsen T.M."/>
            <person name="Wayne K.J."/>
            <person name="Tettelin H."/>
            <person name="Glass J.I."/>
            <person name="Rusch D."/>
            <person name="Podicherti R."/>
            <person name="Tsui H.-C.T."/>
            <person name="Winkler M.E."/>
        </authorList>
    </citation>
    <scope>NUCLEOTIDE SEQUENCE</scope>
</reference>
<protein>
    <recommendedName>
        <fullName evidence="2">Amidohydrolase-related domain-containing protein</fullName>
    </recommendedName>
</protein>
<evidence type="ECO:0000259" key="2">
    <source>
        <dbReference type="Pfam" id="PF04909"/>
    </source>
</evidence>
<sequence>MPPIAEIGPSAPNFTSRPDVHGNAELLLADMDANGVDKTVLVQTSFSTWNNEYVAASAIKYPERFVSMGLIDPMDNNNAQAAVYWMQERQVQGFRFHPQYYNNVDILKRSQNEPMFNCIEERSGIVQVHNQPEHAHQLDYVASKYPGITWLIDHMMYPDPVMAPTWDAYKPVLELASHPNIFIKISDVHNRSAGGFPFIDMHGAVKMAIDAFGIDRCLWGTGYPGHHRVDNGWLSLEEELRLVREGFDWLTDEDQSKYLGENAMRIWKWDN</sequence>
<dbReference type="PANTHER" id="PTHR21240:SF19">
    <property type="entry name" value="CATALYTIC_ HYDROLASE"/>
    <property type="match status" value="1"/>
</dbReference>
<organism evidence="3">
    <name type="scientific">marine metagenome</name>
    <dbReference type="NCBI Taxonomy" id="408172"/>
    <lineage>
        <taxon>unclassified sequences</taxon>
        <taxon>metagenomes</taxon>
        <taxon>ecological metagenomes</taxon>
    </lineage>
</organism>
<proteinExistence type="predicted"/>
<gene>
    <name evidence="3" type="ORF">METZ01_LOCUS125725</name>
</gene>
<dbReference type="GO" id="GO:0016831">
    <property type="term" value="F:carboxy-lyase activity"/>
    <property type="evidence" value="ECO:0007669"/>
    <property type="project" value="InterPro"/>
</dbReference>
<keyword evidence="1" id="KW-0456">Lyase</keyword>
<dbReference type="AlphaFoldDB" id="A0A381Y8B3"/>
<dbReference type="GO" id="GO:0016787">
    <property type="term" value="F:hydrolase activity"/>
    <property type="evidence" value="ECO:0007669"/>
    <property type="project" value="InterPro"/>
</dbReference>
<feature type="domain" description="Amidohydrolase-related" evidence="2">
    <location>
        <begin position="24"/>
        <end position="268"/>
    </location>
</feature>
<dbReference type="Gene3D" id="3.20.20.140">
    <property type="entry name" value="Metal-dependent hydrolases"/>
    <property type="match status" value="1"/>
</dbReference>
<dbReference type="InterPro" id="IPR032465">
    <property type="entry name" value="ACMSD"/>
</dbReference>
<dbReference type="InterPro" id="IPR032466">
    <property type="entry name" value="Metal_Hydrolase"/>
</dbReference>
<dbReference type="SUPFAM" id="SSF51556">
    <property type="entry name" value="Metallo-dependent hydrolases"/>
    <property type="match status" value="1"/>
</dbReference>
<dbReference type="EMBL" id="UINC01017547">
    <property type="protein sequence ID" value="SVA72871.1"/>
    <property type="molecule type" value="Genomic_DNA"/>
</dbReference>
<dbReference type="Pfam" id="PF04909">
    <property type="entry name" value="Amidohydro_2"/>
    <property type="match status" value="1"/>
</dbReference>
<dbReference type="InterPro" id="IPR006680">
    <property type="entry name" value="Amidohydro-rel"/>
</dbReference>
<evidence type="ECO:0000256" key="1">
    <source>
        <dbReference type="ARBA" id="ARBA00023239"/>
    </source>
</evidence>
<name>A0A381Y8B3_9ZZZZ</name>
<dbReference type="PANTHER" id="PTHR21240">
    <property type="entry name" value="2-AMINO-3-CARBOXYLMUCONATE-6-SEMIALDEHYDE DECARBOXYLASE"/>
    <property type="match status" value="1"/>
</dbReference>